<gene>
    <name evidence="3" type="ORF">GWI33_020442</name>
</gene>
<dbReference type="OrthoDB" id="6774317at2759"/>
<feature type="region of interest" description="Disordered" evidence="2">
    <location>
        <begin position="818"/>
        <end position="858"/>
    </location>
</feature>
<evidence type="ECO:0000256" key="1">
    <source>
        <dbReference type="SAM" id="Coils"/>
    </source>
</evidence>
<evidence type="ECO:0000313" key="4">
    <source>
        <dbReference type="Proteomes" id="UP000625711"/>
    </source>
</evidence>
<feature type="coiled-coil region" evidence="1">
    <location>
        <begin position="1905"/>
        <end position="1935"/>
    </location>
</feature>
<evidence type="ECO:0000313" key="3">
    <source>
        <dbReference type="EMBL" id="KAF7266208.1"/>
    </source>
</evidence>
<comment type="caution">
    <text evidence="3">The sequence shown here is derived from an EMBL/GenBank/DDBJ whole genome shotgun (WGS) entry which is preliminary data.</text>
</comment>
<reference evidence="3" key="1">
    <citation type="submission" date="2020-08" db="EMBL/GenBank/DDBJ databases">
        <title>Genome sequencing and assembly of the red palm weevil Rhynchophorus ferrugineus.</title>
        <authorList>
            <person name="Dias G.B."/>
            <person name="Bergman C.M."/>
            <person name="Manee M."/>
        </authorList>
    </citation>
    <scope>NUCLEOTIDE SEQUENCE</scope>
    <source>
        <strain evidence="3">AA-2017</strain>
        <tissue evidence="3">Whole larva</tissue>
    </source>
</reference>
<feature type="compositionally biased region" description="Basic residues" evidence="2">
    <location>
        <begin position="414"/>
        <end position="428"/>
    </location>
</feature>
<feature type="compositionally biased region" description="Basic and acidic residues" evidence="2">
    <location>
        <begin position="844"/>
        <end position="858"/>
    </location>
</feature>
<feature type="compositionally biased region" description="Polar residues" evidence="2">
    <location>
        <begin position="831"/>
        <end position="843"/>
    </location>
</feature>
<keyword evidence="1" id="KW-0175">Coiled coil</keyword>
<protein>
    <submittedName>
        <fullName evidence="3">Uncharacterized protein</fullName>
    </submittedName>
</protein>
<name>A0A834HRK5_RHYFE</name>
<dbReference type="Proteomes" id="UP000625711">
    <property type="component" value="Unassembled WGS sequence"/>
</dbReference>
<keyword evidence="4" id="KW-1185">Reference proteome</keyword>
<dbReference type="EMBL" id="JAACXV010014558">
    <property type="protein sequence ID" value="KAF7266208.1"/>
    <property type="molecule type" value="Genomic_DNA"/>
</dbReference>
<sequence length="2060" mass="237832">MLRKLVLNLPKINTASKHAICTIRRRNLRSLSPVTNKLEAIDGVSESASCTKIDQATSPPSFNQQQSRTLCYSKEYYAHNNSEKIKEIKWREDPGIQPEKEVKEEPEETMSTAETNQYEILEQYELEAARPRPEKSQELLQTFRQRYQSPFSHLQPDQLKPYGSQDNLYSPSLIRPTNSIKYPKRQLRRAIQEKKELETVSSASTIKRLSTSPTYITKEESKFINQTSENKRLPSAPSQKERLMKEIERFSSQRQFPLHDIKQQTDICPPPLFTYFNKDLDDVPIQFSTPQMRRERKMKENSNSNLYYKASYSDLVKLRLKKVSKKANIVVNSNSHSNLETKNSKSSTNLPLTEKKSQQKLLELYRSVSGQRSITTRPKIETPLQKMPPYCIETTPKPSSSKLVEFKGNQRNYSKSKNKKRSKSKKKDRVRDFNPECEDICTEKVNRAKRAKGRNIPFEPRICEDEKKSSSVFLPSKVKLAVPFCTPRPIFKDCIPPKKCPPRADECLKIEPKVLPKLHAGECPCIDPEVPTYTPKLEKLNMKFEDPPKVVCHPPPCQIPRADDVNPPRYKPLKAYVPGDCECIEPPPMTEVKLKRLPRCQPDEVCRPVRVCPIKETCPPRADECLVVEPKILPPLKGAPCPCIDPPAPKVAPAITRLNLHVPEPPRVCKRDVPCGQKKRADDHLKLHKKKLPKFVPGDCPCEDKPMLDWKVKRLECIDEPQDCVVPDPCNVFPRADWGCWKYDQYECAEVDEKCIEKDMSCLPPEPKKKDPCDKNPCKNKGLIEIRYMPKRKYSNTGSSMKLYQTVKAQKNNDHIKTTASYKPPFIPKKSASTKAVKSNSPETKVRDTPSKKSEKRQSLRADIIRLLNSLDKGATNDDYLLFTPKTSDQIDYESIQKKIASETMLLDSKRKMSTLKTDTKKSKSVLTIASRAISTTKIVSKNEKDIKKEKHRNAKRKCKNIKPTIKALMCKKACPTLQLCPKPGREHRPSCKVERVPVCCEKEETPYASYSDTIQESIRPYTNTPQFTCNRTQYGFYPNFKKEFDPFDQKKDKKKHFSTSSLTDCTPMHTTKTPEKPAGGLLGTNKPLLDSSSKASVMSNVRSTKTLAPYHQRPLSTKIFQIKRPVACPKPASKICEKKTEQKKPLKVECVQPDGKEPTPRRCCYREPIHANVKRKVAPFPAFSDCLDEEMEDILTECPLDKEKYLRMQPRFMNPPSKPFSLKPPPPVQGKLDLLKEQACIREKLCVKNEGLTQYCTDFGKPIPLMKSKKIFVERNPDCEKIEKLKRIGRWPPFTLRQNRKMCSLASTHSCCNVRHMSTMGLNTMREVERNTNNEGRRVYIRSYYALVNTTEKALCLENEKRLKEYVQKTFPEINERTKIVHLRNNEWNLEDLKKHDETYMTRRAKRFYTTYKTKQRNALRKLFKNLQHPRHFSQNGCLRKATQLEADFKFLHKARSNSYEASSNNCDGRNKRKTNESERNTRKRRKNKLLNNNVSKCVQKAEKLQMENMKFLQPQYTVMPETPSSIQEYPCQENIDLTVGLEYYKCRHGLRNEGITLDCSSFNEYLNNPNYGNFKFSTDDQVRQHLGEVKTKECSSNNSEKLGTIVEQNKTQNIKPETCDPQSTVEFLVQEHRVQSPQEATVCCKVLEKRSRTKTKQNPKSKICDEDKKKIENLCLENCMKNIPCNLPEEDKVRMCKEECRKIFEDKEDNGNVDTCSEPKVKQKVIYKCNKPKPPKVCVVPKPDCPDLNEEELQITPKKCEKFEFKCDPKPTAVICRPKISKSNSFSQIETFFQKVVNYFKARPNCPAPGDWKKKALRDKAERAATAAGLVVVDPKCLPDSILRTVKTTPKKICKTCPDPCDKKDIEIESKKSSCPPASTKLARRTFSTVFLPVRTFSSSVSYKNLEEINKMLEEEEAKKKQLKVKEMNLNFRRELGVAVEQKDSKLLEALEMSVDLELNKPVQLSNLYRSFKCYPKTYFGYSDIIPSRENILEKAWRVSIETYTRNNAPKTFEFFNEFFTRVENSIQSIEDLEKLKTENVLRELEEFLEKNSKKNKK</sequence>
<evidence type="ECO:0000256" key="2">
    <source>
        <dbReference type="SAM" id="MobiDB-lite"/>
    </source>
</evidence>
<feature type="region of interest" description="Disordered" evidence="2">
    <location>
        <begin position="373"/>
        <end position="431"/>
    </location>
</feature>
<feature type="region of interest" description="Disordered" evidence="2">
    <location>
        <begin position="1461"/>
        <end position="1492"/>
    </location>
</feature>
<accession>A0A834HRK5</accession>
<organism evidence="3 4">
    <name type="scientific">Rhynchophorus ferrugineus</name>
    <name type="common">Red palm weevil</name>
    <name type="synonym">Curculio ferrugineus</name>
    <dbReference type="NCBI Taxonomy" id="354439"/>
    <lineage>
        <taxon>Eukaryota</taxon>
        <taxon>Metazoa</taxon>
        <taxon>Ecdysozoa</taxon>
        <taxon>Arthropoda</taxon>
        <taxon>Hexapoda</taxon>
        <taxon>Insecta</taxon>
        <taxon>Pterygota</taxon>
        <taxon>Neoptera</taxon>
        <taxon>Endopterygota</taxon>
        <taxon>Coleoptera</taxon>
        <taxon>Polyphaga</taxon>
        <taxon>Cucujiformia</taxon>
        <taxon>Curculionidae</taxon>
        <taxon>Dryophthorinae</taxon>
        <taxon>Rhynchophorus</taxon>
    </lineage>
</organism>
<proteinExistence type="predicted"/>